<feature type="region of interest" description="Disordered" evidence="1">
    <location>
        <begin position="299"/>
        <end position="335"/>
    </location>
</feature>
<dbReference type="InterPro" id="IPR047767">
    <property type="entry name" value="PSP1-like"/>
</dbReference>
<gene>
    <name evidence="3" type="ORF">CFX1CAM_1039</name>
</gene>
<sequence length="335" mass="37257">MSEPFIIGVQFEPVGKNYYFDASSYPDLQPGDPIVVRTSRGLQLANITQINLAVGDLELNGFKAIERPATPQDLLQRKTLAIREQEIVEEIRAHLAGQGLSAVKVLSAEFTLDGDRLYVLINVEPSVSVNAKKLQQDIKQMVKGVEVDLRQIGPRDAAKLIGGLGACGLELRCCSKFLTEFASISIRMSKAQDISLTPSEITGMCGRLRCCLIYEYDQYVEAIKTLPKRKRKVMTPMGEGKVVQILPLRQSVIVDLPQIGPREFSKEALDRAQRIADGQEVEPLPEEFPLDEPASIWLEDQAEANDVPETKRSDAKSGSKQRRGRKARRARGQKK</sequence>
<dbReference type="InterPro" id="IPR007557">
    <property type="entry name" value="PSP1_C"/>
</dbReference>
<evidence type="ECO:0000313" key="3">
    <source>
        <dbReference type="EMBL" id="SMX54104.1"/>
    </source>
</evidence>
<evidence type="ECO:0000259" key="2">
    <source>
        <dbReference type="PROSITE" id="PS51411"/>
    </source>
</evidence>
<dbReference type="Proteomes" id="UP000195514">
    <property type="component" value="Chromosome I"/>
</dbReference>
<feature type="compositionally biased region" description="Basic residues" evidence="1">
    <location>
        <begin position="319"/>
        <end position="335"/>
    </location>
</feature>
<dbReference type="GO" id="GO:0005737">
    <property type="term" value="C:cytoplasm"/>
    <property type="evidence" value="ECO:0007669"/>
    <property type="project" value="TreeGrafter"/>
</dbReference>
<dbReference type="NCBIfam" id="NF041131">
    <property type="entry name" value="RicT_YaaT_fam"/>
    <property type="match status" value="1"/>
</dbReference>
<accession>A0A1Y6K397</accession>
<dbReference type="AlphaFoldDB" id="A0A1Y6K397"/>
<dbReference type="PANTHER" id="PTHR43830:SF3">
    <property type="entry name" value="PROTEIN PSP1"/>
    <property type="match status" value="1"/>
</dbReference>
<dbReference type="PANTHER" id="PTHR43830">
    <property type="entry name" value="PROTEIN PSP1"/>
    <property type="match status" value="1"/>
</dbReference>
<reference evidence="4" key="1">
    <citation type="submission" date="2017-05" db="EMBL/GenBank/DDBJ databases">
        <authorList>
            <person name="Kirkegaard R."/>
            <person name="Mcilroy J S."/>
        </authorList>
    </citation>
    <scope>NUCLEOTIDE SEQUENCE [LARGE SCALE GENOMIC DNA]</scope>
</reference>
<name>A0A1Y6K397_9CHLR</name>
<organism evidence="3 4">
    <name type="scientific">Candidatus Brevifilum fermentans</name>
    <dbReference type="NCBI Taxonomy" id="1986204"/>
    <lineage>
        <taxon>Bacteria</taxon>
        <taxon>Bacillati</taxon>
        <taxon>Chloroflexota</taxon>
        <taxon>Anaerolineae</taxon>
        <taxon>Anaerolineales</taxon>
        <taxon>Anaerolineaceae</taxon>
        <taxon>Candidatus Brevifilum</taxon>
    </lineage>
</organism>
<dbReference type="Pfam" id="PF04468">
    <property type="entry name" value="PSP1"/>
    <property type="match status" value="1"/>
</dbReference>
<feature type="domain" description="PSP1 C-terminal" evidence="2">
    <location>
        <begin position="63"/>
        <end position="152"/>
    </location>
</feature>
<dbReference type="RefSeq" id="WP_157891723.1">
    <property type="nucleotide sequence ID" value="NZ_LT859958.1"/>
</dbReference>
<dbReference type="KEGG" id="abat:CFX1CAM_1039"/>
<keyword evidence="4" id="KW-1185">Reference proteome</keyword>
<dbReference type="OrthoDB" id="9779344at2"/>
<evidence type="ECO:0000313" key="4">
    <source>
        <dbReference type="Proteomes" id="UP000195514"/>
    </source>
</evidence>
<dbReference type="PROSITE" id="PS51411">
    <property type="entry name" value="PSP1_C"/>
    <property type="match status" value="1"/>
</dbReference>
<proteinExistence type="predicted"/>
<feature type="compositionally biased region" description="Basic and acidic residues" evidence="1">
    <location>
        <begin position="308"/>
        <end position="317"/>
    </location>
</feature>
<dbReference type="EMBL" id="LT859958">
    <property type="protein sequence ID" value="SMX54104.1"/>
    <property type="molecule type" value="Genomic_DNA"/>
</dbReference>
<evidence type="ECO:0000256" key="1">
    <source>
        <dbReference type="SAM" id="MobiDB-lite"/>
    </source>
</evidence>
<protein>
    <recommendedName>
        <fullName evidence="2">PSP1 C-terminal domain-containing protein</fullName>
    </recommendedName>
</protein>